<dbReference type="SUPFAM" id="SSF54862">
    <property type="entry name" value="4Fe-4S ferredoxins"/>
    <property type="match status" value="1"/>
</dbReference>
<feature type="domain" description="4Fe-4S ferredoxin-type" evidence="1">
    <location>
        <begin position="4"/>
        <end position="33"/>
    </location>
</feature>
<dbReference type="AlphaFoldDB" id="X0SW40"/>
<dbReference type="InterPro" id="IPR017896">
    <property type="entry name" value="4Fe4S_Fe-S-bd"/>
</dbReference>
<accession>X0SW40</accession>
<dbReference type="EMBL" id="BARS01000569">
    <property type="protein sequence ID" value="GAF79361.1"/>
    <property type="molecule type" value="Genomic_DNA"/>
</dbReference>
<name>X0SW40_9ZZZZ</name>
<gene>
    <name evidence="2" type="ORF">S01H1_01342</name>
</gene>
<feature type="domain" description="4Fe-4S ferredoxin-type" evidence="1">
    <location>
        <begin position="34"/>
        <end position="63"/>
    </location>
</feature>
<organism evidence="2">
    <name type="scientific">marine sediment metagenome</name>
    <dbReference type="NCBI Taxonomy" id="412755"/>
    <lineage>
        <taxon>unclassified sequences</taxon>
        <taxon>metagenomes</taxon>
        <taxon>ecological metagenomes</taxon>
    </lineage>
</organism>
<dbReference type="Gene3D" id="3.30.70.20">
    <property type="match status" value="1"/>
</dbReference>
<evidence type="ECO:0000313" key="2">
    <source>
        <dbReference type="EMBL" id="GAF79361.1"/>
    </source>
</evidence>
<dbReference type="PANTHER" id="PTHR42895:SF1">
    <property type="entry name" value="IRON-SULFUR CLUSTER PROTEIN"/>
    <property type="match status" value="1"/>
</dbReference>
<sequence>MKRKIIKIDKELCNGCGLCVDACHEGAIQMVDDKAQLVSDQYCDGLGNCLPACPAGAIEIIEREADPYDQKAVEEKCKSEQKQEQEIPVCACAGAMPRNIVREKAVSKLPQDTKEINNNLSDIRQQPSELQNWPVQLKLINPGSGYLNNANILVMADCVAYAYGNTHQEFIKDRITIIGCPKLDDNEYYTEKLTEIFQKNNIKSITVVRMEVPCCGGLFQAVKTAMLKSETIVPYKEVVIGINGEIKQ</sequence>
<dbReference type="PROSITE" id="PS51379">
    <property type="entry name" value="4FE4S_FER_2"/>
    <property type="match status" value="2"/>
</dbReference>
<evidence type="ECO:0000259" key="1">
    <source>
        <dbReference type="PROSITE" id="PS51379"/>
    </source>
</evidence>
<dbReference type="Pfam" id="PF13237">
    <property type="entry name" value="Fer4_10"/>
    <property type="match status" value="1"/>
</dbReference>
<dbReference type="InterPro" id="IPR052911">
    <property type="entry name" value="Corrinoid_activation_enz"/>
</dbReference>
<proteinExistence type="predicted"/>
<dbReference type="PANTHER" id="PTHR42895">
    <property type="entry name" value="IRON-SULFUR CLUSTER-BINDING PROTEIN-RELATED"/>
    <property type="match status" value="1"/>
</dbReference>
<reference evidence="2" key="1">
    <citation type="journal article" date="2014" name="Front. Microbiol.">
        <title>High frequency of phylogenetically diverse reductive dehalogenase-homologous genes in deep subseafloor sedimentary metagenomes.</title>
        <authorList>
            <person name="Kawai M."/>
            <person name="Futagami T."/>
            <person name="Toyoda A."/>
            <person name="Takaki Y."/>
            <person name="Nishi S."/>
            <person name="Hori S."/>
            <person name="Arai W."/>
            <person name="Tsubouchi T."/>
            <person name="Morono Y."/>
            <person name="Uchiyama I."/>
            <person name="Ito T."/>
            <person name="Fujiyama A."/>
            <person name="Inagaki F."/>
            <person name="Takami H."/>
        </authorList>
    </citation>
    <scope>NUCLEOTIDE SEQUENCE</scope>
    <source>
        <strain evidence="2">Expedition CK06-06</strain>
    </source>
</reference>
<protein>
    <recommendedName>
        <fullName evidence="1">4Fe-4S ferredoxin-type domain-containing protein</fullName>
    </recommendedName>
</protein>
<comment type="caution">
    <text evidence="2">The sequence shown here is derived from an EMBL/GenBank/DDBJ whole genome shotgun (WGS) entry which is preliminary data.</text>
</comment>